<keyword evidence="2" id="KW-1185">Reference proteome</keyword>
<dbReference type="RefSeq" id="WP_103382530.1">
    <property type="nucleotide sequence ID" value="NZ_BAABKS010000080.1"/>
</dbReference>
<evidence type="ECO:0000313" key="1">
    <source>
        <dbReference type="EMBL" id="MFD1231767.1"/>
    </source>
</evidence>
<reference evidence="2" key="1">
    <citation type="journal article" date="2019" name="Int. J. Syst. Evol. Microbiol.">
        <title>The Global Catalogue of Microorganisms (GCM) 10K type strain sequencing project: providing services to taxonomists for standard genome sequencing and annotation.</title>
        <authorList>
            <consortium name="The Broad Institute Genomics Platform"/>
            <consortium name="The Broad Institute Genome Sequencing Center for Infectious Disease"/>
            <person name="Wu L."/>
            <person name="Ma J."/>
        </authorList>
    </citation>
    <scope>NUCLEOTIDE SEQUENCE [LARGE SCALE GENOMIC DNA]</scope>
    <source>
        <strain evidence="2">CCUG 49018</strain>
    </source>
</reference>
<evidence type="ECO:0000313" key="2">
    <source>
        <dbReference type="Proteomes" id="UP001597182"/>
    </source>
</evidence>
<protein>
    <submittedName>
        <fullName evidence="1">Uncharacterized protein</fullName>
    </submittedName>
</protein>
<gene>
    <name evidence="1" type="ORF">ACFQ34_00570</name>
</gene>
<sequence length="201" mass="21870">MIREAELFVTAEEVAVRTLVRVGREHRMITVPPPFGLPADAPVPIATVLREHARDDACVPDLLAGGEAGTVDPLEIAPGDAERDAVLTRLAEASTAAACKISDPDAVVHAPYGDVPTSDYLLRQAVVRAVTAHEVAVFIGSVCPLTEAFSREMWELTEPRAEHWRAVGLFGPPLTPVPDDVSWRDRFLMSAGRDPHPLWDR</sequence>
<comment type="caution">
    <text evidence="1">The sequence shown here is derived from an EMBL/GenBank/DDBJ whole genome shotgun (WGS) entry which is preliminary data.</text>
</comment>
<organism evidence="1 2">
    <name type="scientific">Pseudonocardia benzenivorans</name>
    <dbReference type="NCBI Taxonomy" id="228005"/>
    <lineage>
        <taxon>Bacteria</taxon>
        <taxon>Bacillati</taxon>
        <taxon>Actinomycetota</taxon>
        <taxon>Actinomycetes</taxon>
        <taxon>Pseudonocardiales</taxon>
        <taxon>Pseudonocardiaceae</taxon>
        <taxon>Pseudonocardia</taxon>
    </lineage>
</organism>
<proteinExistence type="predicted"/>
<dbReference type="EMBL" id="JBHTMB010000006">
    <property type="protein sequence ID" value="MFD1231767.1"/>
    <property type="molecule type" value="Genomic_DNA"/>
</dbReference>
<name>A0ABW3V9K1_9PSEU</name>
<accession>A0ABW3V9K1</accession>
<dbReference type="Proteomes" id="UP001597182">
    <property type="component" value="Unassembled WGS sequence"/>
</dbReference>